<feature type="signal peptide" evidence="1">
    <location>
        <begin position="1"/>
        <end position="23"/>
    </location>
</feature>
<dbReference type="RefSeq" id="WP_013458683.1">
    <property type="nucleotide sequence ID" value="NC_014761.1"/>
</dbReference>
<reference evidence="3 4" key="2">
    <citation type="journal article" date="2011" name="Stand. Genomic Sci.">
        <title>Complete genome sequence of Oceanithermus profundus type strain (506).</title>
        <authorList>
            <person name="Pati A."/>
            <person name="Zhang X."/>
            <person name="Lapidus A."/>
            <person name="Nolan M."/>
            <person name="Lucas S."/>
            <person name="Del Rio T.G."/>
            <person name="Tice H."/>
            <person name="Cheng J.F."/>
            <person name="Tapia R."/>
            <person name="Han C."/>
            <person name="Goodwin L."/>
            <person name="Pitluck S."/>
            <person name="Liolios K."/>
            <person name="Pagani I."/>
            <person name="Ivanova N."/>
            <person name="Mavromatis K."/>
            <person name="Chen A."/>
            <person name="Palaniappan K."/>
            <person name="Hauser L."/>
            <person name="Jeffries C.D."/>
            <person name="Brambilla E.M."/>
            <person name="Rohl A."/>
            <person name="Mwirichia R."/>
            <person name="Rohde M."/>
            <person name="Tindall B.J."/>
            <person name="Sikorski J."/>
            <person name="Wirth R."/>
            <person name="Goker M."/>
            <person name="Woyke T."/>
            <person name="Detter J.C."/>
            <person name="Bristow J."/>
            <person name="Eisen J.A."/>
            <person name="Markowitz V."/>
            <person name="Hugenholtz P."/>
            <person name="Kyrpides N.C."/>
            <person name="Klenk H.P."/>
            <person name="Land M."/>
        </authorList>
    </citation>
    <scope>NUCLEOTIDE SEQUENCE [LARGE SCALE GENOMIC DNA]</scope>
    <source>
        <strain evidence="4">DSM 14977 / NBRC 100410 / VKM B-2274 / 506</strain>
    </source>
</reference>
<dbReference type="STRING" id="670487.Ocepr_2063"/>
<dbReference type="eggNOG" id="COG1470">
    <property type="taxonomic scope" value="Bacteria"/>
</dbReference>
<dbReference type="OrthoDB" id="28717at2"/>
<proteinExistence type="predicted"/>
<evidence type="ECO:0000313" key="3">
    <source>
        <dbReference type="EMBL" id="ADR37513.1"/>
    </source>
</evidence>
<dbReference type="SUPFAM" id="SSF117074">
    <property type="entry name" value="Hypothetical protein PA1324"/>
    <property type="match status" value="1"/>
</dbReference>
<dbReference type="EMBL" id="CP002361">
    <property type="protein sequence ID" value="ADR37513.1"/>
    <property type="molecule type" value="Genomic_DNA"/>
</dbReference>
<sequence precursor="true">MKRTFRTWLPLGLLAWIVAIAMAATPAGTVIRNQAAALVENETYYSNTVETTVLPVCVPALGPDGTVARPGQVSNATVGGTAYLTYVLSNEGNDAFTFDLAVQADPASAWTPTSLAIYLDANRNAQVDPGEQAVTQVTLAAGESAWLVLELGVPNPASGSAWASVSATCLGGEQDAENYGEVRAVSGPALQVEKTFAPTEARPGEQVNVSLRVRNVGDAATGGAVTLGDDLQPLTGLQFVPGSATAPKGQVEYFDGATWTASEPANVQGLRLQLAGLALGEEAVLDFRMEVQPGAAPQVIENRVRASGPGGPAEATASLRILPAYGLHLGPVGNPRALPGGEGSADDRQQADLIVDQTYCFAHTLENASTAPDGFDLRVSGLPAGVDGTFNVTPTVPLSLPVHLEPGERVDFLFCVTASQVVPPFTVTLVAESAATGDTNRTYDEAVRVLAPGEVVLEKTVDPQGTVTAGTELTYTLRFENRYPIALTNAVVDDWLDPNLEYLGSTPAGAYDPVRHRVRWQPADVPAGGSWRAELRVRVKDGVPDDTLIENAFTLQSDETPNTLVSPTTRTPVWSSALLLEKRVSPREVRLGDAVHYTLRVHNPGTAALALALTDTPDPALRYIAGSARPSEPTASGGKLVWTGLTVGPGETLEVTYDLRVVAGASGTLHNVALAEGEGRSGAAVASGEARARVRVAEEVFLSRRATILGRVFLDVGRDGRYDPGVDVALPGARVVLADGRQAVTDAEGRYAFRDLEGGVWLVALDAASAPFPPLPHPEALGDGYRHRVAAYGLTVSDFPLAGPRGAIDAVRETQVFYGPLTLSKKVVPLGEGRFRVVLHLVSGEPMPGLVVRDPLPGGGERVFELDDFEGERTLTYDLEGAPVLTDPDVRWGGGR</sequence>
<dbReference type="PANTHER" id="PTHR34819">
    <property type="entry name" value="LARGE CYSTEINE-RICH PERIPLASMIC PROTEIN OMCB"/>
    <property type="match status" value="1"/>
</dbReference>
<feature type="chain" id="PRO_5003187762" evidence="1">
    <location>
        <begin position="24"/>
        <end position="896"/>
    </location>
</feature>
<gene>
    <name evidence="3" type="ordered locus">Ocepr_2063</name>
</gene>
<dbReference type="InterPro" id="IPR047589">
    <property type="entry name" value="DUF11_rpt"/>
</dbReference>
<evidence type="ECO:0000313" key="4">
    <source>
        <dbReference type="Proteomes" id="UP000008722"/>
    </source>
</evidence>
<dbReference type="AlphaFoldDB" id="E4UA70"/>
<dbReference type="Proteomes" id="UP000008722">
    <property type="component" value="Chromosome"/>
</dbReference>
<dbReference type="PANTHER" id="PTHR34819:SF3">
    <property type="entry name" value="CELL SURFACE PROTEIN"/>
    <property type="match status" value="1"/>
</dbReference>
<dbReference type="InterPro" id="IPR051172">
    <property type="entry name" value="Chlamydia_OmcB"/>
</dbReference>
<dbReference type="InterPro" id="IPR001434">
    <property type="entry name" value="OmcB-like_DUF11"/>
</dbReference>
<accession>E4UA70</accession>
<reference evidence="4" key="1">
    <citation type="submission" date="2010-11" db="EMBL/GenBank/DDBJ databases">
        <title>The complete sequence of chromosome of Oceanithermus profundus DSM 14977.</title>
        <authorList>
            <consortium name="US DOE Joint Genome Institute (JGI-PGF)"/>
            <person name="Lucas S."/>
            <person name="Copeland A."/>
            <person name="Lapidus A."/>
            <person name="Bruce D."/>
            <person name="Goodwin L."/>
            <person name="Pitluck S."/>
            <person name="Kyrpides N."/>
            <person name="Mavromatis K."/>
            <person name="Pagani I."/>
            <person name="Ivanova N."/>
            <person name="Zhang X."/>
            <person name="Brettin T."/>
            <person name="Detter J.C."/>
            <person name="Tapia R."/>
            <person name="Han C."/>
            <person name="Land M."/>
            <person name="Hauser L."/>
            <person name="Markowitz V."/>
            <person name="Cheng J.-F."/>
            <person name="Hugenholtz P."/>
            <person name="Woyke T."/>
            <person name="Wu D."/>
            <person name="Tindall B."/>
            <person name="Faehnrich R."/>
            <person name="Brambilla E."/>
            <person name="Klenk H.-P."/>
            <person name="Eisen J.A."/>
        </authorList>
    </citation>
    <scope>NUCLEOTIDE SEQUENCE [LARGE SCALE GENOMIC DNA]</scope>
    <source>
        <strain evidence="4">DSM 14977 / NBRC 100410 / VKM B-2274 / 506</strain>
    </source>
</reference>
<dbReference type="NCBIfam" id="TIGR01451">
    <property type="entry name" value="B_ant_repeat"/>
    <property type="match status" value="2"/>
</dbReference>
<feature type="domain" description="DUF11" evidence="2">
    <location>
        <begin position="579"/>
        <end position="675"/>
    </location>
</feature>
<evidence type="ECO:0000256" key="1">
    <source>
        <dbReference type="SAM" id="SignalP"/>
    </source>
</evidence>
<dbReference type="KEGG" id="opr:Ocepr_2063"/>
<dbReference type="Gene3D" id="2.60.40.10">
    <property type="entry name" value="Immunoglobulins"/>
    <property type="match status" value="1"/>
</dbReference>
<dbReference type="Pfam" id="PF01345">
    <property type="entry name" value="DUF11"/>
    <property type="match status" value="2"/>
</dbReference>
<dbReference type="HOGENOM" id="CLU_313931_0_0_0"/>
<keyword evidence="1" id="KW-0732">Signal</keyword>
<keyword evidence="4" id="KW-1185">Reference proteome</keyword>
<protein>
    <submittedName>
        <fullName evidence="3">Conserved repeat domain protein</fullName>
    </submittedName>
</protein>
<evidence type="ECO:0000259" key="2">
    <source>
        <dbReference type="Pfam" id="PF01345"/>
    </source>
</evidence>
<organism evidence="3 4">
    <name type="scientific">Oceanithermus profundus (strain DSM 14977 / NBRC 100410 / VKM B-2274 / 506)</name>
    <dbReference type="NCBI Taxonomy" id="670487"/>
    <lineage>
        <taxon>Bacteria</taxon>
        <taxon>Thermotogati</taxon>
        <taxon>Deinococcota</taxon>
        <taxon>Deinococci</taxon>
        <taxon>Thermales</taxon>
        <taxon>Thermaceae</taxon>
        <taxon>Oceanithermus</taxon>
    </lineage>
</organism>
<feature type="domain" description="DUF11" evidence="2">
    <location>
        <begin position="455"/>
        <end position="558"/>
    </location>
</feature>
<name>E4UA70_OCEP5</name>
<dbReference type="InterPro" id="IPR013783">
    <property type="entry name" value="Ig-like_fold"/>
</dbReference>